<evidence type="ECO:0000313" key="4">
    <source>
        <dbReference type="EMBL" id="MFC0214325.1"/>
    </source>
</evidence>
<dbReference type="PANTHER" id="PTHR43022:SF1">
    <property type="entry name" value="PROTEIN SMF"/>
    <property type="match status" value="1"/>
</dbReference>
<name>A0ABV6DNV3_9BACL</name>
<dbReference type="InterPro" id="IPR041614">
    <property type="entry name" value="DprA_WH"/>
</dbReference>
<evidence type="ECO:0000259" key="2">
    <source>
        <dbReference type="Pfam" id="PF02481"/>
    </source>
</evidence>
<dbReference type="Pfam" id="PF17782">
    <property type="entry name" value="WHD_DprA"/>
    <property type="match status" value="1"/>
</dbReference>
<dbReference type="Gene3D" id="3.40.50.450">
    <property type="match status" value="1"/>
</dbReference>
<protein>
    <submittedName>
        <fullName evidence="4">DNA-processing protein DprA</fullName>
    </submittedName>
</protein>
<dbReference type="EMBL" id="JBHLWN010000071">
    <property type="protein sequence ID" value="MFC0214325.1"/>
    <property type="molecule type" value="Genomic_DNA"/>
</dbReference>
<evidence type="ECO:0000256" key="1">
    <source>
        <dbReference type="ARBA" id="ARBA00006525"/>
    </source>
</evidence>
<dbReference type="InterPro" id="IPR003488">
    <property type="entry name" value="DprA"/>
</dbReference>
<dbReference type="SUPFAM" id="SSF102405">
    <property type="entry name" value="MCP/YpsA-like"/>
    <property type="match status" value="1"/>
</dbReference>
<evidence type="ECO:0000259" key="3">
    <source>
        <dbReference type="Pfam" id="PF17782"/>
    </source>
</evidence>
<reference evidence="4 5" key="1">
    <citation type="submission" date="2024-09" db="EMBL/GenBank/DDBJ databases">
        <authorList>
            <person name="Sun Q."/>
            <person name="Mori K."/>
        </authorList>
    </citation>
    <scope>NUCLEOTIDE SEQUENCE [LARGE SCALE GENOMIC DNA]</scope>
    <source>
        <strain evidence="4 5">CCM 7759</strain>
    </source>
</reference>
<dbReference type="Pfam" id="PF02481">
    <property type="entry name" value="DNA_processg_A"/>
    <property type="match status" value="1"/>
</dbReference>
<dbReference type="RefSeq" id="WP_377471686.1">
    <property type="nucleotide sequence ID" value="NZ_JBHLWN010000071.1"/>
</dbReference>
<organism evidence="4 5">
    <name type="scientific">Paenibacillus chartarius</name>
    <dbReference type="NCBI Taxonomy" id="747481"/>
    <lineage>
        <taxon>Bacteria</taxon>
        <taxon>Bacillati</taxon>
        <taxon>Bacillota</taxon>
        <taxon>Bacilli</taxon>
        <taxon>Bacillales</taxon>
        <taxon>Paenibacillaceae</taxon>
        <taxon>Paenibacillus</taxon>
    </lineage>
</organism>
<accession>A0ABV6DNV3</accession>
<dbReference type="NCBIfam" id="TIGR00732">
    <property type="entry name" value="dprA"/>
    <property type="match status" value="1"/>
</dbReference>
<evidence type="ECO:0000313" key="5">
    <source>
        <dbReference type="Proteomes" id="UP001589776"/>
    </source>
</evidence>
<dbReference type="Proteomes" id="UP001589776">
    <property type="component" value="Unassembled WGS sequence"/>
</dbReference>
<feature type="domain" description="Smf/DprA SLOG" evidence="2">
    <location>
        <begin position="78"/>
        <end position="287"/>
    </location>
</feature>
<dbReference type="PANTHER" id="PTHR43022">
    <property type="entry name" value="PROTEIN SMF"/>
    <property type="match status" value="1"/>
</dbReference>
<dbReference type="InterPro" id="IPR036388">
    <property type="entry name" value="WH-like_DNA-bd_sf"/>
</dbReference>
<gene>
    <name evidence="4" type="primary">dprA</name>
    <name evidence="4" type="ORF">ACFFK0_17990</name>
</gene>
<dbReference type="Gene3D" id="1.10.10.10">
    <property type="entry name" value="Winged helix-like DNA-binding domain superfamily/Winged helix DNA-binding domain"/>
    <property type="match status" value="1"/>
</dbReference>
<proteinExistence type="inferred from homology"/>
<comment type="caution">
    <text evidence="4">The sequence shown here is derived from an EMBL/GenBank/DDBJ whole genome shotgun (WGS) entry which is preliminary data.</text>
</comment>
<comment type="similarity">
    <text evidence="1">Belongs to the DprA/Smf family.</text>
</comment>
<dbReference type="InterPro" id="IPR057666">
    <property type="entry name" value="DrpA_SLOG"/>
</dbReference>
<sequence length="364" mass="39837">MDARDVLFGLHELSGIGWMTMLKLIREVEPLTRVLDMNERELISLGLRRDQAQTIVQTLHETFVETKRNMYNQRGIEILTIVDEHYPDLLKQTMQPPWVLYGIGQWAKLSMPSIAIVGTRTPTVYGKKVTLQLSSALAAAGLSIVSGMARGIDGCAHEGALSAGGSTVAVLGCPLDRIYPPEHTGLFHEIARRGLVISEYPLGTAMKKGMFPMRNRIIAGIGLGTVVVEAAQKSGSLLTAMQAMDESRDVFAVPGPITSPKSAGVNQLLKDGTAKIVLSYEDIIEEYRRVLISGVSAHPQPAKPSFMLTEDERQVYDYMSLDPVTVDELVGLTQFTFGHLHSVLLSLITKKLIQPVHGSAYITT</sequence>
<feature type="domain" description="DprA winged helix" evidence="3">
    <location>
        <begin position="300"/>
        <end position="347"/>
    </location>
</feature>
<keyword evidence="5" id="KW-1185">Reference proteome</keyword>